<gene>
    <name evidence="2" type="ORF">CRHIZ90672A_00007562</name>
</gene>
<dbReference type="PANTHER" id="PTHR42695">
    <property type="entry name" value="GLUTAMINE AMIDOTRANSFERASE YLR126C-RELATED"/>
    <property type="match status" value="1"/>
</dbReference>
<keyword evidence="3" id="KW-1185">Reference proteome</keyword>
<protein>
    <recommendedName>
        <fullName evidence="1">Glutamine amidotransferase domain-containing protein</fullName>
    </recommendedName>
</protein>
<dbReference type="Pfam" id="PF00117">
    <property type="entry name" value="GATase"/>
    <property type="match status" value="1"/>
</dbReference>
<dbReference type="EMBL" id="CABFNQ020000690">
    <property type="protein sequence ID" value="CAH0023110.1"/>
    <property type="molecule type" value="Genomic_DNA"/>
</dbReference>
<dbReference type="Gene3D" id="3.40.50.880">
    <property type="match status" value="1"/>
</dbReference>
<accession>A0A9N9YJ53</accession>
<dbReference type="PROSITE" id="PS51273">
    <property type="entry name" value="GATASE_TYPE_1"/>
    <property type="match status" value="1"/>
</dbReference>
<name>A0A9N9YJ53_9HYPO</name>
<evidence type="ECO:0000313" key="3">
    <source>
        <dbReference type="Proteomes" id="UP000696573"/>
    </source>
</evidence>
<dbReference type="InterPro" id="IPR029062">
    <property type="entry name" value="Class_I_gatase-like"/>
</dbReference>
<proteinExistence type="predicted"/>
<dbReference type="Proteomes" id="UP000696573">
    <property type="component" value="Unassembled WGS sequence"/>
</dbReference>
<dbReference type="InterPro" id="IPR044992">
    <property type="entry name" value="ChyE-like"/>
</dbReference>
<dbReference type="PANTHER" id="PTHR42695:SF5">
    <property type="entry name" value="GLUTAMINE AMIDOTRANSFERASE YLR126C-RELATED"/>
    <property type="match status" value="1"/>
</dbReference>
<dbReference type="GO" id="GO:0005634">
    <property type="term" value="C:nucleus"/>
    <property type="evidence" value="ECO:0007669"/>
    <property type="project" value="TreeGrafter"/>
</dbReference>
<reference evidence="2" key="1">
    <citation type="submission" date="2021-10" db="EMBL/GenBank/DDBJ databases">
        <authorList>
            <person name="Piombo E."/>
        </authorList>
    </citation>
    <scope>NUCLEOTIDE SEQUENCE</scope>
</reference>
<dbReference type="SUPFAM" id="SSF52317">
    <property type="entry name" value="Class I glutamine amidotransferase-like"/>
    <property type="match status" value="1"/>
</dbReference>
<evidence type="ECO:0000313" key="2">
    <source>
        <dbReference type="EMBL" id="CAH0023110.1"/>
    </source>
</evidence>
<dbReference type="GO" id="GO:0005829">
    <property type="term" value="C:cytosol"/>
    <property type="evidence" value="ECO:0007669"/>
    <property type="project" value="TreeGrafter"/>
</dbReference>
<comment type="caution">
    <text evidence="2">The sequence shown here is derived from an EMBL/GenBank/DDBJ whole genome shotgun (WGS) entry which is preliminary data.</text>
</comment>
<dbReference type="OrthoDB" id="5313995at2759"/>
<dbReference type="AlphaFoldDB" id="A0A9N9YJ53"/>
<organism evidence="2 3">
    <name type="scientific">Clonostachys rhizophaga</name>
    <dbReference type="NCBI Taxonomy" id="160324"/>
    <lineage>
        <taxon>Eukaryota</taxon>
        <taxon>Fungi</taxon>
        <taxon>Dikarya</taxon>
        <taxon>Ascomycota</taxon>
        <taxon>Pezizomycotina</taxon>
        <taxon>Sordariomycetes</taxon>
        <taxon>Hypocreomycetidae</taxon>
        <taxon>Hypocreales</taxon>
        <taxon>Bionectriaceae</taxon>
        <taxon>Clonostachys</taxon>
    </lineage>
</organism>
<feature type="domain" description="Glutamine amidotransferase" evidence="1">
    <location>
        <begin position="40"/>
        <end position="200"/>
    </location>
</feature>
<dbReference type="CDD" id="cd01741">
    <property type="entry name" value="GATase1_1"/>
    <property type="match status" value="1"/>
</dbReference>
<dbReference type="InterPro" id="IPR017926">
    <property type="entry name" value="GATASE"/>
</dbReference>
<sequence>MAQRTKIGIFECDDTLDPDRSRYGGYGGLISTWLKSNNRLREQTEIRVWDTKNKMQYPQSDECDVILITGAPTHPKNQELWITKLLAYVEEVVRAEQDKKLVGICFGHQVIALAHGLSVGVNNKGYENAVTNIQLSETGKSIFRQDRIALNQSHCWEVKEGNLGQIQNLGSTEKTAIQGLYLPGRLWTLQSHPEFDKKAMERVLELTRPEITEEEYRKAVSDNTGKIDQEVALDSLANFILS</sequence>
<evidence type="ECO:0000259" key="1">
    <source>
        <dbReference type="Pfam" id="PF00117"/>
    </source>
</evidence>